<evidence type="ECO:0008006" key="3">
    <source>
        <dbReference type="Google" id="ProtNLM"/>
    </source>
</evidence>
<sequence length="149" mass="15129">MANEVSMKRRALFGCAGILLPFLSGCGGSALPGIQLGSDDGGSTLGFDSLPFRIERVDGSVLTGHASVRLLGVSFFARDATGYVACSGSFTLDLKHAAVPVSVDCTGAGILHGTVTTARADHGEGAFTERSGDTSTFRYGAPLSPATGS</sequence>
<reference evidence="1 2" key="1">
    <citation type="submission" date="2024-06" db="EMBL/GenBank/DDBJ databases">
        <title>Genomics of switchgrass bacterial isolates.</title>
        <authorList>
            <person name="Shade A."/>
        </authorList>
    </citation>
    <scope>NUCLEOTIDE SEQUENCE [LARGE SCALE GENOMIC DNA]</scope>
    <source>
        <strain evidence="1 2">PvP084</strain>
    </source>
</reference>
<evidence type="ECO:0000313" key="2">
    <source>
        <dbReference type="Proteomes" id="UP001549119"/>
    </source>
</evidence>
<organism evidence="1 2">
    <name type="scientific">Methylobacterium radiotolerans</name>
    <dbReference type="NCBI Taxonomy" id="31998"/>
    <lineage>
        <taxon>Bacteria</taxon>
        <taxon>Pseudomonadati</taxon>
        <taxon>Pseudomonadota</taxon>
        <taxon>Alphaproteobacteria</taxon>
        <taxon>Hyphomicrobiales</taxon>
        <taxon>Methylobacteriaceae</taxon>
        <taxon>Methylobacterium</taxon>
    </lineage>
</organism>
<dbReference type="Proteomes" id="UP001549119">
    <property type="component" value="Unassembled WGS sequence"/>
</dbReference>
<proteinExistence type="predicted"/>
<comment type="caution">
    <text evidence="1">The sequence shown here is derived from an EMBL/GenBank/DDBJ whole genome shotgun (WGS) entry which is preliminary data.</text>
</comment>
<name>A0ABV2NL07_9HYPH</name>
<gene>
    <name evidence="1" type="ORF">ABIC20_004498</name>
</gene>
<accession>A0ABV2NL07</accession>
<dbReference type="EMBL" id="JBEPNW010000002">
    <property type="protein sequence ID" value="MET3867189.1"/>
    <property type="molecule type" value="Genomic_DNA"/>
</dbReference>
<evidence type="ECO:0000313" key="1">
    <source>
        <dbReference type="EMBL" id="MET3867189.1"/>
    </source>
</evidence>
<keyword evidence="2" id="KW-1185">Reference proteome</keyword>
<dbReference type="RefSeq" id="WP_209650742.1">
    <property type="nucleotide sequence ID" value="NZ_JBEPNV010000001.1"/>
</dbReference>
<protein>
    <recommendedName>
        <fullName evidence="3">Lipoprotein</fullName>
    </recommendedName>
</protein>